<evidence type="ECO:0000256" key="9">
    <source>
        <dbReference type="SAM" id="MobiDB-lite"/>
    </source>
</evidence>
<evidence type="ECO:0000256" key="1">
    <source>
        <dbReference type="ARBA" id="ARBA00004123"/>
    </source>
</evidence>
<keyword evidence="4" id="KW-0747">Spliceosome</keyword>
<evidence type="ECO:0000256" key="7">
    <source>
        <dbReference type="ARBA" id="ARBA00023242"/>
    </source>
</evidence>
<comment type="similarity">
    <text evidence="2">Belongs to the CWC25 family.</text>
</comment>
<dbReference type="OrthoDB" id="21123at2759"/>
<dbReference type="GO" id="GO:0005684">
    <property type="term" value="C:U2-type spliceosomal complex"/>
    <property type="evidence" value="ECO:0007669"/>
    <property type="project" value="TreeGrafter"/>
</dbReference>
<dbReference type="SMART" id="SM01083">
    <property type="entry name" value="Cir_N"/>
    <property type="match status" value="1"/>
</dbReference>
<dbReference type="PANTHER" id="PTHR16196">
    <property type="entry name" value="CELL CYCLE CONTROL PROTEIN CWF25"/>
    <property type="match status" value="1"/>
</dbReference>
<reference evidence="11" key="1">
    <citation type="submission" date="2021-11" db="EMBL/GenBank/DDBJ databases">
        <authorList>
            <consortium name="Genoscope - CEA"/>
            <person name="William W."/>
        </authorList>
    </citation>
    <scope>NUCLEOTIDE SEQUENCE</scope>
</reference>
<evidence type="ECO:0000256" key="5">
    <source>
        <dbReference type="ARBA" id="ARBA00023054"/>
    </source>
</evidence>
<dbReference type="InterPro" id="IPR051376">
    <property type="entry name" value="CWC25_splicing_factor"/>
</dbReference>
<sequence length="385" mass="43830">MSLSFLAKKTWHTQRTDNVEQVWLAEQKKEKEEKKLKELQKQIDEERQIEELRTLQKDAGLVTDPKQKLEWMYEGPGSAVASEAQAREYKLGKAYEPTKQSEEMSQLENKNVAGSTWLDNTSSNENELFSRLNQDPLYAMRQSQKRDREQKVLQNPLAMKRLRASLRDELTAYEQKRAVRKAAKKAKKAEKKRRKKEKKKRKRASPSSSPSRSRSRSRSQSPRRRSPSPRRRSRSPPHEKRDGYGLRKGRVDDSRGPRNLGPDRGAVAAREREAAERRRRPQREQLTDEEKARRLAEFARDGAAKHEAAQVRARRDGGAGAARAAVADDEAELRRRAAAGVAADGAKFLRAARTEAYVDGGGDLADRVGRTRARRQRGGGGDEDL</sequence>
<evidence type="ECO:0000259" key="10">
    <source>
        <dbReference type="SMART" id="SM01083"/>
    </source>
</evidence>
<feature type="domain" description="CBF1-interacting co-repressor CIR N-terminal" evidence="10">
    <location>
        <begin position="10"/>
        <end position="46"/>
    </location>
</feature>
<dbReference type="InterPro" id="IPR022209">
    <property type="entry name" value="CWC25"/>
</dbReference>
<keyword evidence="6" id="KW-0508">mRNA splicing</keyword>
<feature type="region of interest" description="Disordered" evidence="9">
    <location>
        <begin position="360"/>
        <end position="385"/>
    </location>
</feature>
<comment type="caution">
    <text evidence="11">The sequence shown here is derived from an EMBL/GenBank/DDBJ whole genome shotgun (WGS) entry which is preliminary data.</text>
</comment>
<protein>
    <recommendedName>
        <fullName evidence="10">CBF1-interacting co-repressor CIR N-terminal domain-containing protein</fullName>
    </recommendedName>
</protein>
<dbReference type="PANTHER" id="PTHR16196:SF0">
    <property type="entry name" value="PRE-MRNA-SPLICING FACTOR CWC25 HOMOLOG"/>
    <property type="match status" value="1"/>
</dbReference>
<evidence type="ECO:0000256" key="2">
    <source>
        <dbReference type="ARBA" id="ARBA00006695"/>
    </source>
</evidence>
<dbReference type="Proteomes" id="UP000789595">
    <property type="component" value="Unassembled WGS sequence"/>
</dbReference>
<evidence type="ECO:0000256" key="8">
    <source>
        <dbReference type="SAM" id="Coils"/>
    </source>
</evidence>
<evidence type="ECO:0000256" key="3">
    <source>
        <dbReference type="ARBA" id="ARBA00022664"/>
    </source>
</evidence>
<dbReference type="Pfam" id="PF12542">
    <property type="entry name" value="CWC25"/>
    <property type="match status" value="1"/>
</dbReference>
<evidence type="ECO:0000313" key="11">
    <source>
        <dbReference type="EMBL" id="CAH0379460.1"/>
    </source>
</evidence>
<dbReference type="AlphaFoldDB" id="A0A8J2SST8"/>
<keyword evidence="12" id="KW-1185">Reference proteome</keyword>
<keyword evidence="3" id="KW-0507">mRNA processing</keyword>
<organism evidence="11 12">
    <name type="scientific">Pelagomonas calceolata</name>
    <dbReference type="NCBI Taxonomy" id="35677"/>
    <lineage>
        <taxon>Eukaryota</taxon>
        <taxon>Sar</taxon>
        <taxon>Stramenopiles</taxon>
        <taxon>Ochrophyta</taxon>
        <taxon>Pelagophyceae</taxon>
        <taxon>Pelagomonadales</taxon>
        <taxon>Pelagomonadaceae</taxon>
        <taxon>Pelagomonas</taxon>
    </lineage>
</organism>
<feature type="compositionally biased region" description="Basic residues" evidence="9">
    <location>
        <begin position="213"/>
        <end position="235"/>
    </location>
</feature>
<name>A0A8J2SST8_9STRA</name>
<feature type="region of interest" description="Disordered" evidence="9">
    <location>
        <begin position="176"/>
        <end position="323"/>
    </location>
</feature>
<feature type="compositionally biased region" description="Basic and acidic residues" evidence="9">
    <location>
        <begin position="269"/>
        <end position="317"/>
    </location>
</feature>
<feature type="region of interest" description="Disordered" evidence="9">
    <location>
        <begin position="95"/>
        <end position="161"/>
    </location>
</feature>
<dbReference type="GO" id="GO:0000398">
    <property type="term" value="P:mRNA splicing, via spliceosome"/>
    <property type="evidence" value="ECO:0007669"/>
    <property type="project" value="TreeGrafter"/>
</dbReference>
<gene>
    <name evidence="11" type="ORF">PECAL_6P10840</name>
</gene>
<feature type="compositionally biased region" description="Polar residues" evidence="9">
    <location>
        <begin position="103"/>
        <end position="133"/>
    </location>
</feature>
<dbReference type="InterPro" id="IPR019339">
    <property type="entry name" value="CIR_N_dom"/>
</dbReference>
<feature type="compositionally biased region" description="Basic residues" evidence="9">
    <location>
        <begin position="178"/>
        <end position="204"/>
    </location>
</feature>
<keyword evidence="5 8" id="KW-0175">Coiled coil</keyword>
<evidence type="ECO:0000256" key="6">
    <source>
        <dbReference type="ARBA" id="ARBA00023187"/>
    </source>
</evidence>
<proteinExistence type="inferred from homology"/>
<comment type="subcellular location">
    <subcellularLocation>
        <location evidence="1">Nucleus</location>
    </subcellularLocation>
</comment>
<feature type="coiled-coil region" evidence="8">
    <location>
        <begin position="22"/>
        <end position="49"/>
    </location>
</feature>
<evidence type="ECO:0000313" key="12">
    <source>
        <dbReference type="Proteomes" id="UP000789595"/>
    </source>
</evidence>
<keyword evidence="7" id="KW-0539">Nucleus</keyword>
<dbReference type="EMBL" id="CAKKNE010000006">
    <property type="protein sequence ID" value="CAH0379460.1"/>
    <property type="molecule type" value="Genomic_DNA"/>
</dbReference>
<dbReference type="Pfam" id="PF10197">
    <property type="entry name" value="Cir_N"/>
    <property type="match status" value="1"/>
</dbReference>
<feature type="compositionally biased region" description="Basic and acidic residues" evidence="9">
    <location>
        <begin position="236"/>
        <end position="256"/>
    </location>
</feature>
<accession>A0A8J2SST8</accession>
<evidence type="ECO:0000256" key="4">
    <source>
        <dbReference type="ARBA" id="ARBA00022728"/>
    </source>
</evidence>